<protein>
    <recommendedName>
        <fullName evidence="5">HTH tetR-type domain-containing protein</fullName>
    </recommendedName>
</protein>
<feature type="DNA-binding region" description="H-T-H motif" evidence="4">
    <location>
        <begin position="38"/>
        <end position="57"/>
    </location>
</feature>
<dbReference type="InterPro" id="IPR036271">
    <property type="entry name" value="Tet_transcr_reg_TetR-rel_C_sf"/>
</dbReference>
<dbReference type="Proteomes" id="UP001501598">
    <property type="component" value="Unassembled WGS sequence"/>
</dbReference>
<proteinExistence type="predicted"/>
<keyword evidence="2 4" id="KW-0238">DNA-binding</keyword>
<organism evidence="6 7">
    <name type="scientific">Pseudonocardia xishanensis</name>
    <dbReference type="NCBI Taxonomy" id="630995"/>
    <lineage>
        <taxon>Bacteria</taxon>
        <taxon>Bacillati</taxon>
        <taxon>Actinomycetota</taxon>
        <taxon>Actinomycetes</taxon>
        <taxon>Pseudonocardiales</taxon>
        <taxon>Pseudonocardiaceae</taxon>
        <taxon>Pseudonocardia</taxon>
    </lineage>
</organism>
<dbReference type="PANTHER" id="PTHR30055">
    <property type="entry name" value="HTH-TYPE TRANSCRIPTIONAL REGULATOR RUTR"/>
    <property type="match status" value="1"/>
</dbReference>
<evidence type="ECO:0000313" key="6">
    <source>
        <dbReference type="EMBL" id="GAA4546335.1"/>
    </source>
</evidence>
<reference evidence="7" key="1">
    <citation type="journal article" date="2019" name="Int. J. Syst. Evol. Microbiol.">
        <title>The Global Catalogue of Microorganisms (GCM) 10K type strain sequencing project: providing services to taxonomists for standard genome sequencing and annotation.</title>
        <authorList>
            <consortium name="The Broad Institute Genomics Platform"/>
            <consortium name="The Broad Institute Genome Sequencing Center for Infectious Disease"/>
            <person name="Wu L."/>
            <person name="Ma J."/>
        </authorList>
    </citation>
    <scope>NUCLEOTIDE SEQUENCE [LARGE SCALE GENOMIC DNA]</scope>
    <source>
        <strain evidence="7">JCM 17906</strain>
    </source>
</reference>
<dbReference type="InterPro" id="IPR001647">
    <property type="entry name" value="HTH_TetR"/>
</dbReference>
<keyword evidence="7" id="KW-1185">Reference proteome</keyword>
<dbReference type="SUPFAM" id="SSF48498">
    <property type="entry name" value="Tetracyclin repressor-like, C-terminal domain"/>
    <property type="match status" value="1"/>
</dbReference>
<dbReference type="Pfam" id="PF00440">
    <property type="entry name" value="TetR_N"/>
    <property type="match status" value="1"/>
</dbReference>
<dbReference type="Gene3D" id="1.10.10.60">
    <property type="entry name" value="Homeodomain-like"/>
    <property type="match status" value="1"/>
</dbReference>
<evidence type="ECO:0000313" key="7">
    <source>
        <dbReference type="Proteomes" id="UP001501598"/>
    </source>
</evidence>
<dbReference type="InterPro" id="IPR050109">
    <property type="entry name" value="HTH-type_TetR-like_transc_reg"/>
</dbReference>
<accession>A0ABP8RRL6</accession>
<dbReference type="Gene3D" id="1.10.357.10">
    <property type="entry name" value="Tetracycline Repressor, domain 2"/>
    <property type="match status" value="1"/>
</dbReference>
<dbReference type="Pfam" id="PF16859">
    <property type="entry name" value="TetR_C_11"/>
    <property type="match status" value="1"/>
</dbReference>
<evidence type="ECO:0000256" key="2">
    <source>
        <dbReference type="ARBA" id="ARBA00023125"/>
    </source>
</evidence>
<evidence type="ECO:0000256" key="1">
    <source>
        <dbReference type="ARBA" id="ARBA00023015"/>
    </source>
</evidence>
<evidence type="ECO:0000256" key="4">
    <source>
        <dbReference type="PROSITE-ProRule" id="PRU00335"/>
    </source>
</evidence>
<comment type="caution">
    <text evidence="6">The sequence shown here is derived from an EMBL/GenBank/DDBJ whole genome shotgun (WGS) entry which is preliminary data.</text>
</comment>
<dbReference type="PANTHER" id="PTHR30055:SF238">
    <property type="entry name" value="MYCOFACTOCIN BIOSYNTHESIS TRANSCRIPTIONAL REGULATOR MFTR-RELATED"/>
    <property type="match status" value="1"/>
</dbReference>
<name>A0ABP8RRL6_9PSEU</name>
<evidence type="ECO:0000259" key="5">
    <source>
        <dbReference type="PROSITE" id="PS50977"/>
    </source>
</evidence>
<gene>
    <name evidence="6" type="ORF">GCM10023175_28310</name>
</gene>
<keyword evidence="3" id="KW-0804">Transcription</keyword>
<dbReference type="InterPro" id="IPR009057">
    <property type="entry name" value="Homeodomain-like_sf"/>
</dbReference>
<keyword evidence="1" id="KW-0805">Transcription regulation</keyword>
<dbReference type="SUPFAM" id="SSF46689">
    <property type="entry name" value="Homeodomain-like"/>
    <property type="match status" value="1"/>
</dbReference>
<dbReference type="InterPro" id="IPR011075">
    <property type="entry name" value="TetR_C"/>
</dbReference>
<feature type="domain" description="HTH tetR-type" evidence="5">
    <location>
        <begin position="14"/>
        <end position="75"/>
    </location>
</feature>
<evidence type="ECO:0000256" key="3">
    <source>
        <dbReference type="ARBA" id="ARBA00023163"/>
    </source>
</evidence>
<sequence>MTDSTESAVERRRRTMLSRLRPAVSHLLTTHSGFADLSVEKIISIAGIARSTFYAYFDDKGHLLRWLAADAADDVVGAVEPWRCLPDDAGRDDLRSAMRVLALAYREHSATMSALAQMAALDGGVAESYRQFMHRGAEKIETHVRGGYERGAIRAEIDPIRTVDWLVTMLERGLYHHLRAADDEELARHVEVLTDIVWQTLYAGVPGRPTE</sequence>
<dbReference type="PROSITE" id="PS50977">
    <property type="entry name" value="HTH_TETR_2"/>
    <property type="match status" value="1"/>
</dbReference>
<dbReference type="EMBL" id="BAABGT010000032">
    <property type="protein sequence ID" value="GAA4546335.1"/>
    <property type="molecule type" value="Genomic_DNA"/>
</dbReference>